<name>A0ABY4PKW5_9ACTN</name>
<feature type="domain" description="ASCH" evidence="1">
    <location>
        <begin position="4"/>
        <end position="45"/>
    </location>
</feature>
<dbReference type="Pfam" id="PF04266">
    <property type="entry name" value="ASCH"/>
    <property type="match status" value="1"/>
</dbReference>
<dbReference type="SUPFAM" id="SSF88697">
    <property type="entry name" value="PUA domain-like"/>
    <property type="match status" value="1"/>
</dbReference>
<evidence type="ECO:0000313" key="2">
    <source>
        <dbReference type="EMBL" id="UQT54428.1"/>
    </source>
</evidence>
<accession>A0ABY4PKW5</accession>
<evidence type="ECO:0000313" key="3">
    <source>
        <dbReference type="Proteomes" id="UP000829992"/>
    </source>
</evidence>
<dbReference type="EMBL" id="CP097289">
    <property type="protein sequence ID" value="UQT54428.1"/>
    <property type="molecule type" value="Genomic_DNA"/>
</dbReference>
<organism evidence="2 3">
    <name type="scientific">Streptomyces durmitorensis</name>
    <dbReference type="NCBI Taxonomy" id="319947"/>
    <lineage>
        <taxon>Bacteria</taxon>
        <taxon>Bacillati</taxon>
        <taxon>Actinomycetota</taxon>
        <taxon>Actinomycetes</taxon>
        <taxon>Kitasatosporales</taxon>
        <taxon>Streptomycetaceae</taxon>
        <taxon>Streptomyces</taxon>
    </lineage>
</organism>
<keyword evidence="3" id="KW-1185">Reference proteome</keyword>
<protein>
    <submittedName>
        <fullName evidence="2">ASCH domain-containing protein</fullName>
    </submittedName>
</protein>
<evidence type="ECO:0000259" key="1">
    <source>
        <dbReference type="Pfam" id="PF04266"/>
    </source>
</evidence>
<dbReference type="Gene3D" id="2.30.130.30">
    <property type="entry name" value="Hypothetical protein"/>
    <property type="match status" value="1"/>
</dbReference>
<reference evidence="2 3" key="1">
    <citation type="submission" date="2022-05" db="EMBL/GenBank/DDBJ databases">
        <authorList>
            <person name="Zhou X."/>
            <person name="Li K."/>
            <person name="Man Y."/>
        </authorList>
    </citation>
    <scope>NUCLEOTIDE SEQUENCE [LARGE SCALE GENOMIC DNA]</scope>
    <source>
        <strain evidence="2 3">MS405</strain>
    </source>
</reference>
<sequence length="133" mass="14673">MKALTVKQPWADAIAHGAKRTENRTWTTRYRGPLLIHAAVSEDRHAILPAGQNTARADWPDYRAAIIATAELADIHFADGCCTPWGEPDVYHWQLAGVYALPEPVLTKGRLQLWTPAPAIIHAALDQVEEDAS</sequence>
<dbReference type="InterPro" id="IPR007374">
    <property type="entry name" value="ASCH_domain"/>
</dbReference>
<dbReference type="RefSeq" id="WP_249585924.1">
    <property type="nucleotide sequence ID" value="NZ_BAAAQL010000002.1"/>
</dbReference>
<gene>
    <name evidence="2" type="ORF">M4V62_04600</name>
</gene>
<proteinExistence type="predicted"/>
<dbReference type="Proteomes" id="UP000829992">
    <property type="component" value="Chromosome"/>
</dbReference>
<dbReference type="InterPro" id="IPR015947">
    <property type="entry name" value="PUA-like_sf"/>
</dbReference>